<evidence type="ECO:0000313" key="2">
    <source>
        <dbReference type="Proteomes" id="UP000283587"/>
    </source>
</evidence>
<evidence type="ECO:0008006" key="3">
    <source>
        <dbReference type="Google" id="ProtNLM"/>
    </source>
</evidence>
<sequence>MLAYCFTVSSFAQGATNDGAASSPPIFQVGDVLPEADVHIVTSPGVYGLGPEPPGSRYAVAHGMLIRVDAETTKVLSVLREQARPLD</sequence>
<dbReference type="EMBL" id="QZEW01000051">
    <property type="protein sequence ID" value="RJL11875.1"/>
    <property type="molecule type" value="Genomic_DNA"/>
</dbReference>
<dbReference type="Proteomes" id="UP000283587">
    <property type="component" value="Unassembled WGS sequence"/>
</dbReference>
<comment type="caution">
    <text evidence="1">The sequence shown here is derived from an EMBL/GenBank/DDBJ whole genome shotgun (WGS) entry which is preliminary data.</text>
</comment>
<evidence type="ECO:0000313" key="1">
    <source>
        <dbReference type="EMBL" id="RJL11875.1"/>
    </source>
</evidence>
<gene>
    <name evidence="1" type="ORF">D3P05_12760</name>
</gene>
<reference evidence="2" key="1">
    <citation type="submission" date="2018-09" db="EMBL/GenBank/DDBJ databases">
        <title>Paracoccus onubensis nov. sp. a moderate halophilic bacterium isolated from Gruta de las Maravillas (Aracena, Spain).</title>
        <authorList>
            <person name="Jurado V."/>
            <person name="Gutierrez-Patricio S."/>
            <person name="Gonzalez-Pimentel J.L."/>
            <person name="Miller A.Z."/>
            <person name="Laiz L."/>
            <person name="Saiz-Jimenez C."/>
        </authorList>
    </citation>
    <scope>NUCLEOTIDE SEQUENCE [LARGE SCALE GENOMIC DNA]</scope>
    <source>
        <strain evidence="2">DSM 26381</strain>
    </source>
</reference>
<name>A0A419A5X5_9RHOB</name>
<organism evidence="1 2">
    <name type="scientific">Paracoccus siganidrum</name>
    <dbReference type="NCBI Taxonomy" id="1276757"/>
    <lineage>
        <taxon>Bacteria</taxon>
        <taxon>Pseudomonadati</taxon>
        <taxon>Pseudomonadota</taxon>
        <taxon>Alphaproteobacteria</taxon>
        <taxon>Rhodobacterales</taxon>
        <taxon>Paracoccaceae</taxon>
        <taxon>Paracoccus</taxon>
    </lineage>
</organism>
<dbReference type="AlphaFoldDB" id="A0A419A5X5"/>
<accession>A0A419A5X5</accession>
<keyword evidence="2" id="KW-1185">Reference proteome</keyword>
<proteinExistence type="predicted"/>
<protein>
    <recommendedName>
        <fullName evidence="3">DUF1236 domain-containing protein</fullName>
    </recommendedName>
</protein>